<evidence type="ECO:0000259" key="1">
    <source>
        <dbReference type="Pfam" id="PF00535"/>
    </source>
</evidence>
<reference evidence="2 3" key="1">
    <citation type="journal article" date="2016" name="Front. Microbiol.">
        <title>Fuerstia marisgermanicae gen. nov., sp. nov., an Unusual Member of the Phylum Planctomycetes from the German Wadden Sea.</title>
        <authorList>
            <person name="Kohn T."/>
            <person name="Heuer A."/>
            <person name="Jogler M."/>
            <person name="Vollmers J."/>
            <person name="Boedeker C."/>
            <person name="Bunk B."/>
            <person name="Rast P."/>
            <person name="Borchert D."/>
            <person name="Glockner I."/>
            <person name="Freese H.M."/>
            <person name="Klenk H.P."/>
            <person name="Overmann J."/>
            <person name="Kaster A.K."/>
            <person name="Rohde M."/>
            <person name="Wiegand S."/>
            <person name="Jogler C."/>
        </authorList>
    </citation>
    <scope>NUCLEOTIDE SEQUENCE [LARGE SCALE GENOMIC DNA]</scope>
    <source>
        <strain evidence="2 3">NH11</strain>
    </source>
</reference>
<accession>A0A1P8WPE5</accession>
<keyword evidence="3" id="KW-1185">Reference proteome</keyword>
<dbReference type="SUPFAM" id="SSF53448">
    <property type="entry name" value="Nucleotide-diphospho-sugar transferases"/>
    <property type="match status" value="1"/>
</dbReference>
<dbReference type="GO" id="GO:0016758">
    <property type="term" value="F:hexosyltransferase activity"/>
    <property type="evidence" value="ECO:0007669"/>
    <property type="project" value="UniProtKB-ARBA"/>
</dbReference>
<dbReference type="Gene3D" id="3.90.550.10">
    <property type="entry name" value="Spore Coat Polysaccharide Biosynthesis Protein SpsA, Chain A"/>
    <property type="match status" value="1"/>
</dbReference>
<protein>
    <submittedName>
        <fullName evidence="2">Glycosyltransferase EpsH</fullName>
        <ecNumber evidence="2">2.4.-.-</ecNumber>
    </submittedName>
</protein>
<name>A0A1P8WPE5_9PLAN</name>
<gene>
    <name evidence="2" type="primary">epsH_2</name>
    <name evidence="2" type="ORF">Fuma_05593</name>
</gene>
<dbReference type="Proteomes" id="UP000187735">
    <property type="component" value="Chromosome"/>
</dbReference>
<keyword evidence="2" id="KW-0808">Transferase</keyword>
<keyword evidence="2" id="KW-0328">Glycosyltransferase</keyword>
<sequence length="309" mass="35215">MPKALPLVTHFIPSFNHAGYIEKAVESVLSQTYPNTELIVIDDGSIDDSAKVLAQFKDAPRVTVVLNQENRGQSAVFNQAISMAKGEFIAYLPSDDWHLPRKTQIQVERFLQLPDSVGVVYGRGARFFEDTGETRDVNLPLHRGHVLRQLIRYGNFVYPASPMFRKACFDKVKLDESYRAEGEAIYLKLAMHFEFDYVDEVVAVMRDHSYNTGKDVRMMYQDNLRYWEAFFSRPDLSHDLRKLAPKRLGSLHRTKGLQLLKKLGDAPAARSALWKAIKTYPLYVTDYRVVGGLAVSILPSAMRTRLLGR</sequence>
<dbReference type="PANTHER" id="PTHR22916:SF3">
    <property type="entry name" value="UDP-GLCNAC:BETAGAL BETA-1,3-N-ACETYLGLUCOSAMINYLTRANSFERASE-LIKE PROTEIN 1"/>
    <property type="match status" value="1"/>
</dbReference>
<dbReference type="InterPro" id="IPR001173">
    <property type="entry name" value="Glyco_trans_2-like"/>
</dbReference>
<dbReference type="KEGG" id="fmr:Fuma_05593"/>
<dbReference type="STRING" id="1891926.Fuma_05593"/>
<organism evidence="2 3">
    <name type="scientific">Fuerstiella marisgermanici</name>
    <dbReference type="NCBI Taxonomy" id="1891926"/>
    <lineage>
        <taxon>Bacteria</taxon>
        <taxon>Pseudomonadati</taxon>
        <taxon>Planctomycetota</taxon>
        <taxon>Planctomycetia</taxon>
        <taxon>Planctomycetales</taxon>
        <taxon>Planctomycetaceae</taxon>
        <taxon>Fuerstiella</taxon>
    </lineage>
</organism>
<dbReference type="OrthoDB" id="9784574at2"/>
<dbReference type="InterPro" id="IPR029044">
    <property type="entry name" value="Nucleotide-diphossugar_trans"/>
</dbReference>
<proteinExistence type="predicted"/>
<dbReference type="EMBL" id="CP017641">
    <property type="protein sequence ID" value="APZ95930.1"/>
    <property type="molecule type" value="Genomic_DNA"/>
</dbReference>
<dbReference type="EC" id="2.4.-.-" evidence="2"/>
<dbReference type="AlphaFoldDB" id="A0A1P8WPE5"/>
<dbReference type="RefSeq" id="WP_077027027.1">
    <property type="nucleotide sequence ID" value="NZ_CP017641.1"/>
</dbReference>
<feature type="domain" description="Glycosyltransferase 2-like" evidence="1">
    <location>
        <begin position="11"/>
        <end position="149"/>
    </location>
</feature>
<evidence type="ECO:0000313" key="2">
    <source>
        <dbReference type="EMBL" id="APZ95930.1"/>
    </source>
</evidence>
<dbReference type="Pfam" id="PF00535">
    <property type="entry name" value="Glycos_transf_2"/>
    <property type="match status" value="1"/>
</dbReference>
<dbReference type="PANTHER" id="PTHR22916">
    <property type="entry name" value="GLYCOSYLTRANSFERASE"/>
    <property type="match status" value="1"/>
</dbReference>
<evidence type="ECO:0000313" key="3">
    <source>
        <dbReference type="Proteomes" id="UP000187735"/>
    </source>
</evidence>